<keyword evidence="1" id="KW-0808">Transferase</keyword>
<proteinExistence type="predicted"/>
<organism evidence="5 6">
    <name type="scientific">Phlyctema vagabunda</name>
    <dbReference type="NCBI Taxonomy" id="108571"/>
    <lineage>
        <taxon>Eukaryota</taxon>
        <taxon>Fungi</taxon>
        <taxon>Dikarya</taxon>
        <taxon>Ascomycota</taxon>
        <taxon>Pezizomycotina</taxon>
        <taxon>Leotiomycetes</taxon>
        <taxon>Helotiales</taxon>
        <taxon>Dermateaceae</taxon>
        <taxon>Phlyctema</taxon>
    </lineage>
</organism>
<comment type="caution">
    <text evidence="5">The sequence shown here is derived from an EMBL/GenBank/DDBJ whole genome shotgun (WGS) entry which is preliminary data.</text>
</comment>
<feature type="region of interest" description="Disordered" evidence="2">
    <location>
        <begin position="1"/>
        <end position="128"/>
    </location>
</feature>
<evidence type="ECO:0000256" key="2">
    <source>
        <dbReference type="SAM" id="MobiDB-lite"/>
    </source>
</evidence>
<evidence type="ECO:0000313" key="6">
    <source>
        <dbReference type="Proteomes" id="UP001629113"/>
    </source>
</evidence>
<dbReference type="InterPro" id="IPR010610">
    <property type="entry name" value="EryCIII-like_C"/>
</dbReference>
<dbReference type="InterPro" id="IPR002213">
    <property type="entry name" value="UDP_glucos_trans"/>
</dbReference>
<evidence type="ECO:0000259" key="3">
    <source>
        <dbReference type="Pfam" id="PF03033"/>
    </source>
</evidence>
<dbReference type="Proteomes" id="UP001629113">
    <property type="component" value="Unassembled WGS sequence"/>
</dbReference>
<protein>
    <submittedName>
        <fullName evidence="5">Sterol glucosyltransferase</fullName>
    </submittedName>
</protein>
<dbReference type="SUPFAM" id="SSF53756">
    <property type="entry name" value="UDP-Glycosyltransferase/glycogen phosphorylase"/>
    <property type="match status" value="1"/>
</dbReference>
<feature type="compositionally biased region" description="Low complexity" evidence="2">
    <location>
        <begin position="24"/>
        <end position="70"/>
    </location>
</feature>
<dbReference type="EMBL" id="JBFCZG010000003">
    <property type="protein sequence ID" value="KAL3424213.1"/>
    <property type="molecule type" value="Genomic_DNA"/>
</dbReference>
<sequence>MADEKEAIRQNNYMAERQRQGSYRTQPSRQNSSQSNTNNTSRQSSYASNATATNSSAASFSNASLRSSPSYAELRRSSSNSNLRQVASYGSLNTPPTTGPPTRTNTVELPSDDGNSVLHSPSTIDWEEPPPYEIAFSGRGGQVSAEVQNNGRISMMFNSSAKIPDMPMAPLDEKKTEEDYKKTELSPAYAYSTYPILTIVIQVVGSRGDVQPFVALGQELMKSGHRVRLATHPVFEKFVEDAGLEFFSIGGDPEQLMAYMVNNPGIIPKFAAIRAGEIAKKRKMVYEILEGCWHSCIDPDPKTAKPFIAEAIIANPPSFAHMHCAQALGIPIHLMFTMPWTPTRAFPHPLANISKSDRTEPQTSNYLSYGLVEMMTWQGLSDVINLWRRRSLHLDPIRAMMGPGLAEYLKVPFTYCWSPALVPKPRDWPSYVDVCGFFFRDTPKFDPPPVIDDFLKAGTPPIYIGFGSIVMENAEEVTKTIMKAIEITGTRAIVSRGWSKLGSKLLESEQTPNVIFIDDCPHEWLFQHVTAVVHHGGAGTTACGLRNGKPTTIVPFFGDQPFWGNMVAAAGAGPRPIEHKNLNTDRLVEAIRTCLTPEALEAARRIAEKMRYEDGVKEAVKSFHRNLPILAMSCDLLPRKAAVWQYKNDKTFLKLSDKAAFILMEQKKIEIKNLKRYRPKPIEIEHKRWEPLSAGSSVLFGAVVDVANDGKDMFTQPIKELQKASSMRKEGGGGGGSGAAEAGHAFSRGLGRVGGSVAKGVVDLPVAMADGFHAIPSLYGEKLAKRGAVTDWKSGAIVATKGLGMGFFNGFTGIVTQPIKGAMDDGFKGFGKGFVAGSLGVVVKPGAAMLGLVGYSMLGAYKSISARNATPTEAKILLARQIQGSELARHVKQDDEERQLVLKEFDTKSQL</sequence>
<reference evidence="5 6" key="1">
    <citation type="submission" date="2024-06" db="EMBL/GenBank/DDBJ databases">
        <title>Complete genome of Phlyctema vagabunda strain 19-DSS-EL-015.</title>
        <authorList>
            <person name="Fiorenzani C."/>
        </authorList>
    </citation>
    <scope>NUCLEOTIDE SEQUENCE [LARGE SCALE GENOMIC DNA]</scope>
    <source>
        <strain evidence="5 6">19-DSS-EL-015</strain>
    </source>
</reference>
<dbReference type="InterPro" id="IPR050426">
    <property type="entry name" value="Glycosyltransferase_28"/>
</dbReference>
<feature type="compositionally biased region" description="Polar residues" evidence="2">
    <location>
        <begin position="113"/>
        <end position="123"/>
    </location>
</feature>
<keyword evidence="6" id="KW-1185">Reference proteome</keyword>
<evidence type="ECO:0000259" key="4">
    <source>
        <dbReference type="Pfam" id="PF06722"/>
    </source>
</evidence>
<dbReference type="Pfam" id="PF06722">
    <property type="entry name" value="EryCIII-like_C"/>
    <property type="match status" value="1"/>
</dbReference>
<dbReference type="PANTHER" id="PTHR48050:SF27">
    <property type="entry name" value="GLUCOSYLTRANSFERASE, PUTATIVE (AFU_ORTHOLOGUE AFUA_7G04880)-RELATED"/>
    <property type="match status" value="1"/>
</dbReference>
<evidence type="ECO:0000313" key="5">
    <source>
        <dbReference type="EMBL" id="KAL3424213.1"/>
    </source>
</evidence>
<dbReference type="Pfam" id="PF03033">
    <property type="entry name" value="Glyco_transf_28"/>
    <property type="match status" value="1"/>
</dbReference>
<dbReference type="PANTHER" id="PTHR48050">
    <property type="entry name" value="STEROL 3-BETA-GLUCOSYLTRANSFERASE"/>
    <property type="match status" value="1"/>
</dbReference>
<accession>A0ABR4PLL5</accession>
<feature type="domain" description="Erythromycin biosynthesis protein CIII-like C-terminal" evidence="4">
    <location>
        <begin position="512"/>
        <end position="614"/>
    </location>
</feature>
<dbReference type="Gene3D" id="3.40.50.2000">
    <property type="entry name" value="Glycogen Phosphorylase B"/>
    <property type="match status" value="2"/>
</dbReference>
<feature type="compositionally biased region" description="Low complexity" evidence="2">
    <location>
        <begin position="94"/>
        <end position="106"/>
    </location>
</feature>
<dbReference type="InterPro" id="IPR004276">
    <property type="entry name" value="GlycoTrans_28_N"/>
</dbReference>
<feature type="domain" description="Glycosyltransferase family 28 N-terminal" evidence="3">
    <location>
        <begin position="199"/>
        <end position="347"/>
    </location>
</feature>
<dbReference type="CDD" id="cd03784">
    <property type="entry name" value="GT1_Gtf-like"/>
    <property type="match status" value="1"/>
</dbReference>
<name>A0ABR4PLL5_9HELO</name>
<evidence type="ECO:0000256" key="1">
    <source>
        <dbReference type="ARBA" id="ARBA00022679"/>
    </source>
</evidence>
<gene>
    <name evidence="5" type="ORF">PVAG01_03494</name>
</gene>